<dbReference type="PANTHER" id="PTHR11552:SF201">
    <property type="entry name" value="GLUCOSE-METHANOL-CHOLINE OXIDOREDUCTASE N-TERMINAL DOMAIN-CONTAINING PROTEIN"/>
    <property type="match status" value="1"/>
</dbReference>
<evidence type="ECO:0000259" key="11">
    <source>
        <dbReference type="PROSITE" id="PS00624"/>
    </source>
</evidence>
<evidence type="ECO:0000256" key="5">
    <source>
        <dbReference type="ARBA" id="ARBA00023002"/>
    </source>
</evidence>
<dbReference type="Gene3D" id="3.50.50.60">
    <property type="entry name" value="FAD/NAD(P)-binding domain"/>
    <property type="match status" value="1"/>
</dbReference>
<dbReference type="InterPro" id="IPR027424">
    <property type="entry name" value="Glucose_Oxidase_domain_2"/>
</dbReference>
<evidence type="ECO:0000256" key="2">
    <source>
        <dbReference type="ARBA" id="ARBA00010790"/>
    </source>
</evidence>
<dbReference type="InterPro" id="IPR000172">
    <property type="entry name" value="GMC_OxRdtase_N"/>
</dbReference>
<proteinExistence type="inferred from homology"/>
<dbReference type="PROSITE" id="PS00623">
    <property type="entry name" value="GMC_OXRED_1"/>
    <property type="match status" value="1"/>
</dbReference>
<dbReference type="PROSITE" id="PS00624">
    <property type="entry name" value="GMC_OXRED_2"/>
    <property type="match status" value="1"/>
</dbReference>
<evidence type="ECO:0000256" key="9">
    <source>
        <dbReference type="SAM" id="SignalP"/>
    </source>
</evidence>
<dbReference type="SUPFAM" id="SSF54373">
    <property type="entry name" value="FAD-linked reductases, C-terminal domain"/>
    <property type="match status" value="1"/>
</dbReference>
<protein>
    <submittedName>
        <fullName evidence="12">Glucose oxidase</fullName>
    </submittedName>
</protein>
<keyword evidence="3 8" id="KW-0285">Flavoprotein</keyword>
<dbReference type="Pfam" id="PF05199">
    <property type="entry name" value="GMC_oxred_C"/>
    <property type="match status" value="1"/>
</dbReference>
<evidence type="ECO:0000313" key="13">
    <source>
        <dbReference type="Proteomes" id="UP000298493"/>
    </source>
</evidence>
<dbReference type="Gene3D" id="3.30.560.10">
    <property type="entry name" value="Glucose Oxidase, domain 3"/>
    <property type="match status" value="1"/>
</dbReference>
<dbReference type="STRING" id="86259.A0A4Z1NTL9"/>
<comment type="cofactor">
    <cofactor evidence="1 7">
        <name>FAD</name>
        <dbReference type="ChEBI" id="CHEBI:57692"/>
    </cofactor>
</comment>
<dbReference type="InterPro" id="IPR036188">
    <property type="entry name" value="FAD/NAD-bd_sf"/>
</dbReference>
<accession>A0A4Z1NTL9</accession>
<evidence type="ECO:0000256" key="4">
    <source>
        <dbReference type="ARBA" id="ARBA00022827"/>
    </source>
</evidence>
<evidence type="ECO:0000313" key="12">
    <source>
        <dbReference type="EMBL" id="TID19096.1"/>
    </source>
</evidence>
<reference evidence="12 13" key="1">
    <citation type="submission" date="2019-04" db="EMBL/GenBank/DDBJ databases">
        <title>High contiguity whole genome sequence and gene annotation resource for two Venturia nashicola isolates.</title>
        <authorList>
            <person name="Prokchorchik M."/>
            <person name="Won K."/>
            <person name="Lee Y."/>
            <person name="Choi E.D."/>
            <person name="Segonzac C."/>
            <person name="Sohn K.H."/>
        </authorList>
    </citation>
    <scope>NUCLEOTIDE SEQUENCE [LARGE SCALE GENOMIC DNA]</scope>
    <source>
        <strain evidence="12 13">PRI2</strain>
    </source>
</reference>
<feature type="active site" description="Proton acceptor" evidence="6">
    <location>
        <position position="573"/>
    </location>
</feature>
<dbReference type="GO" id="GO:0050660">
    <property type="term" value="F:flavin adenine dinucleotide binding"/>
    <property type="evidence" value="ECO:0007669"/>
    <property type="project" value="InterPro"/>
</dbReference>
<feature type="domain" description="Glucose-methanol-choline oxidoreductase N-terminal" evidence="11">
    <location>
        <begin position="298"/>
        <end position="312"/>
    </location>
</feature>
<evidence type="ECO:0000256" key="7">
    <source>
        <dbReference type="PIRSR" id="PIRSR000137-2"/>
    </source>
</evidence>
<feature type="active site" description="Proton donor" evidence="6">
    <location>
        <position position="530"/>
    </location>
</feature>
<evidence type="ECO:0000256" key="3">
    <source>
        <dbReference type="ARBA" id="ARBA00022630"/>
    </source>
</evidence>
<keyword evidence="13" id="KW-1185">Reference proteome</keyword>
<evidence type="ECO:0000256" key="6">
    <source>
        <dbReference type="PIRSR" id="PIRSR000137-1"/>
    </source>
</evidence>
<dbReference type="InterPro" id="IPR012132">
    <property type="entry name" value="GMC_OxRdtase"/>
</dbReference>
<dbReference type="Gene3D" id="4.10.450.10">
    <property type="entry name" value="Glucose Oxidase, domain 2"/>
    <property type="match status" value="1"/>
</dbReference>
<keyword evidence="9" id="KW-0732">Signal</keyword>
<feature type="binding site" evidence="7">
    <location>
        <position position="111"/>
    </location>
    <ligand>
        <name>FAD</name>
        <dbReference type="ChEBI" id="CHEBI:57692"/>
    </ligand>
</feature>
<feature type="domain" description="Glucose-methanol-choline oxidoreductase N-terminal" evidence="10">
    <location>
        <begin position="105"/>
        <end position="128"/>
    </location>
</feature>
<gene>
    <name evidence="12" type="ORF">E6O75_ATG06217</name>
</gene>
<comment type="caution">
    <text evidence="12">The sequence shown here is derived from an EMBL/GenBank/DDBJ whole genome shotgun (WGS) entry which is preliminary data.</text>
</comment>
<feature type="chain" id="PRO_5021344017" evidence="9">
    <location>
        <begin position="17"/>
        <end position="594"/>
    </location>
</feature>
<dbReference type="SUPFAM" id="SSF51905">
    <property type="entry name" value="FAD/NAD(P)-binding domain"/>
    <property type="match status" value="1"/>
</dbReference>
<evidence type="ECO:0000259" key="10">
    <source>
        <dbReference type="PROSITE" id="PS00623"/>
    </source>
</evidence>
<keyword evidence="5" id="KW-0560">Oxidoreductase</keyword>
<dbReference type="AlphaFoldDB" id="A0A4Z1NTL9"/>
<keyword evidence="4 7" id="KW-0274">FAD</keyword>
<organism evidence="12 13">
    <name type="scientific">Venturia nashicola</name>
    <dbReference type="NCBI Taxonomy" id="86259"/>
    <lineage>
        <taxon>Eukaryota</taxon>
        <taxon>Fungi</taxon>
        <taxon>Dikarya</taxon>
        <taxon>Ascomycota</taxon>
        <taxon>Pezizomycotina</taxon>
        <taxon>Dothideomycetes</taxon>
        <taxon>Pleosporomycetidae</taxon>
        <taxon>Venturiales</taxon>
        <taxon>Venturiaceae</taxon>
        <taxon>Venturia</taxon>
    </lineage>
</organism>
<dbReference type="PANTHER" id="PTHR11552">
    <property type="entry name" value="GLUCOSE-METHANOL-CHOLINE GMC OXIDOREDUCTASE"/>
    <property type="match status" value="1"/>
</dbReference>
<dbReference type="GO" id="GO:0016614">
    <property type="term" value="F:oxidoreductase activity, acting on CH-OH group of donors"/>
    <property type="evidence" value="ECO:0007669"/>
    <property type="project" value="InterPro"/>
</dbReference>
<feature type="signal peptide" evidence="9">
    <location>
        <begin position="1"/>
        <end position="16"/>
    </location>
</feature>
<dbReference type="Pfam" id="PF00732">
    <property type="entry name" value="GMC_oxred_N"/>
    <property type="match status" value="1"/>
</dbReference>
<name>A0A4Z1NTL9_9PEZI</name>
<evidence type="ECO:0000256" key="1">
    <source>
        <dbReference type="ARBA" id="ARBA00001974"/>
    </source>
</evidence>
<dbReference type="OrthoDB" id="269227at2759"/>
<evidence type="ECO:0000256" key="8">
    <source>
        <dbReference type="RuleBase" id="RU003968"/>
    </source>
</evidence>
<dbReference type="EMBL" id="SNSC02000013">
    <property type="protein sequence ID" value="TID19096.1"/>
    <property type="molecule type" value="Genomic_DNA"/>
</dbReference>
<dbReference type="InterPro" id="IPR007867">
    <property type="entry name" value="GMC_OxRtase_C"/>
</dbReference>
<sequence>MMRQFVTLALASSAFALPNSLPKSNSSYDYIVVGGGVSGLVVANRLSEDPAISVAVIEPGDSVFNNINVTDPAGYSKAFGTPIDWAYVSEPQAYARNETQILRAGKALGGTSTINGMTYMRAETSQIDAWKKVGNSVDWDSLLHYYKKSEGFQEPTEDQISKGASFLPDFHGTEGPLAVSWPTDMIGNNFSSVLNASFNAIGLPWNGEANGGYMRGFNVFTKTHDRDLNVREDAARAYYYPISSRPNLHVYLNSTAQHITWSTNATSSAAVADGVVFVDQSGAETSLQATKEVILSAGSLVSPRLLELSGVGNPHVLEPLGIEVKVNSPFVGENLQDQTTSGNDYTANQNFTNSGLGGFIGYFNAFDVWGKNTTAFAAKIKSSLEQYAKDTVQVIGGTVDAETLIKLFTIQHDLIFKDNVTISEVIVNAPADGTGAVSYWGLMPFSRGNIHIKSKNASVPASINPNYFMLDYDIAQQVGTARMARKVATTAPLNTIFTSETTPGLSTVPADDSESAWGEWLKKTYRSNYHYISTAAMMSQELGGVVDDEHKVYGTANVRVIDASVVPFQVSGHLTSTLYALAERAVDLVKASHA</sequence>
<comment type="similarity">
    <text evidence="2 8">Belongs to the GMC oxidoreductase family.</text>
</comment>
<dbReference type="PIRSF" id="PIRSF000137">
    <property type="entry name" value="Alcohol_oxidase"/>
    <property type="match status" value="1"/>
</dbReference>
<dbReference type="Proteomes" id="UP000298493">
    <property type="component" value="Unassembled WGS sequence"/>
</dbReference>